<feature type="coiled-coil region" evidence="6">
    <location>
        <begin position="252"/>
        <end position="523"/>
    </location>
</feature>
<dbReference type="GO" id="GO:0005886">
    <property type="term" value="C:plasma membrane"/>
    <property type="evidence" value="ECO:0007669"/>
    <property type="project" value="UniProtKB-SubCell"/>
</dbReference>
<evidence type="ECO:0000256" key="7">
    <source>
        <dbReference type="SAM" id="MobiDB-lite"/>
    </source>
</evidence>
<reference evidence="10" key="1">
    <citation type="submission" date="2020-10" db="EMBL/GenBank/DDBJ databases">
        <authorList>
            <person name="Gilroy R."/>
        </authorList>
    </citation>
    <scope>NUCLEOTIDE SEQUENCE</scope>
    <source>
        <strain evidence="10">ChiHjej12B11-29160</strain>
    </source>
</reference>
<evidence type="ECO:0000256" key="6">
    <source>
        <dbReference type="SAM" id="Coils"/>
    </source>
</evidence>
<keyword evidence="5 8" id="KW-0472">Membrane</keyword>
<feature type="transmembrane region" description="Helical" evidence="8">
    <location>
        <begin position="751"/>
        <end position="775"/>
    </location>
</feature>
<feature type="transmembrane region" description="Helical" evidence="8">
    <location>
        <begin position="830"/>
        <end position="850"/>
    </location>
</feature>
<keyword evidence="6" id="KW-0175">Coiled coil</keyword>
<dbReference type="InterPro" id="IPR003838">
    <property type="entry name" value="ABC3_permease_C"/>
</dbReference>
<comment type="subcellular location">
    <subcellularLocation>
        <location evidence="1">Cell membrane</location>
        <topology evidence="1">Multi-pass membrane protein</topology>
    </subcellularLocation>
</comment>
<evidence type="ECO:0000256" key="8">
    <source>
        <dbReference type="SAM" id="Phobius"/>
    </source>
</evidence>
<feature type="transmembrane region" description="Helical" evidence="8">
    <location>
        <begin position="1072"/>
        <end position="1095"/>
    </location>
</feature>
<gene>
    <name evidence="10" type="ORF">IAD17_01200</name>
</gene>
<feature type="compositionally biased region" description="Acidic residues" evidence="7">
    <location>
        <begin position="151"/>
        <end position="171"/>
    </location>
</feature>
<reference evidence="10" key="2">
    <citation type="journal article" date="2021" name="PeerJ">
        <title>Extensive microbial diversity within the chicken gut microbiome revealed by metagenomics and culture.</title>
        <authorList>
            <person name="Gilroy R."/>
            <person name="Ravi A."/>
            <person name="Getino M."/>
            <person name="Pursley I."/>
            <person name="Horton D.L."/>
            <person name="Alikhan N.F."/>
            <person name="Baker D."/>
            <person name="Gharbi K."/>
            <person name="Hall N."/>
            <person name="Watson M."/>
            <person name="Adriaenssens E.M."/>
            <person name="Foster-Nyarko E."/>
            <person name="Jarju S."/>
            <person name="Secka A."/>
            <person name="Antonio M."/>
            <person name="Oren A."/>
            <person name="Chaudhuri R.R."/>
            <person name="La Ragione R."/>
            <person name="Hildebrand F."/>
            <person name="Pallen M.J."/>
        </authorList>
    </citation>
    <scope>NUCLEOTIDE SEQUENCE</scope>
    <source>
        <strain evidence="10">ChiHjej12B11-29160</strain>
    </source>
</reference>
<dbReference type="EMBL" id="DVMQ01000004">
    <property type="protein sequence ID" value="HIU23530.1"/>
    <property type="molecule type" value="Genomic_DNA"/>
</dbReference>
<evidence type="ECO:0000256" key="3">
    <source>
        <dbReference type="ARBA" id="ARBA00022692"/>
    </source>
</evidence>
<feature type="transmembrane region" description="Helical" evidence="8">
    <location>
        <begin position="12"/>
        <end position="32"/>
    </location>
</feature>
<dbReference type="SUPFAM" id="SSF57997">
    <property type="entry name" value="Tropomyosin"/>
    <property type="match status" value="1"/>
</dbReference>
<evidence type="ECO:0000313" key="11">
    <source>
        <dbReference type="Proteomes" id="UP000824078"/>
    </source>
</evidence>
<feature type="domain" description="ABC3 transporter permease C-terminal" evidence="9">
    <location>
        <begin position="664"/>
        <end position="774"/>
    </location>
</feature>
<dbReference type="PANTHER" id="PTHR30287">
    <property type="entry name" value="MEMBRANE COMPONENT OF PREDICTED ABC SUPERFAMILY METABOLITE UPTAKE TRANSPORTER"/>
    <property type="match status" value="1"/>
</dbReference>
<comment type="caution">
    <text evidence="10">The sequence shown here is derived from an EMBL/GenBank/DDBJ whole genome shotgun (WGS) entry which is preliminary data.</text>
</comment>
<evidence type="ECO:0000259" key="9">
    <source>
        <dbReference type="Pfam" id="PF02687"/>
    </source>
</evidence>
<feature type="transmembrane region" description="Helical" evidence="8">
    <location>
        <begin position="1167"/>
        <end position="1188"/>
    </location>
</feature>
<feature type="transmembrane region" description="Helical" evidence="8">
    <location>
        <begin position="1128"/>
        <end position="1155"/>
    </location>
</feature>
<organism evidence="10 11">
    <name type="scientific">Candidatus Coprovicinus avistercoris</name>
    <dbReference type="NCBI Taxonomy" id="2840754"/>
    <lineage>
        <taxon>Bacteria</taxon>
        <taxon>Bacillati</taxon>
        <taxon>Actinomycetota</taxon>
        <taxon>Coriobacteriia</taxon>
        <taxon>Coriobacteriales</taxon>
        <taxon>Coriobacteriaceae</taxon>
        <taxon>Coriobacteriaceae incertae sedis</taxon>
        <taxon>Candidatus Coprovicinus</taxon>
    </lineage>
</organism>
<feature type="transmembrane region" description="Helical" evidence="8">
    <location>
        <begin position="660"/>
        <end position="681"/>
    </location>
</feature>
<keyword evidence="3 8" id="KW-0812">Transmembrane</keyword>
<dbReference type="Pfam" id="PF02687">
    <property type="entry name" value="FtsX"/>
    <property type="match status" value="2"/>
</dbReference>
<evidence type="ECO:0000256" key="1">
    <source>
        <dbReference type="ARBA" id="ARBA00004651"/>
    </source>
</evidence>
<dbReference type="InterPro" id="IPR038766">
    <property type="entry name" value="Membrane_comp_ABC_pdt"/>
</dbReference>
<dbReference type="AlphaFoldDB" id="A0A9D1HYA7"/>
<keyword evidence="4 8" id="KW-1133">Transmembrane helix</keyword>
<keyword evidence="2" id="KW-1003">Cell membrane</keyword>
<proteinExistence type="predicted"/>
<sequence>MLRTLWHSRGRFILVAAICMLGVTMFVGIRAACENLRLSADQFFDEQQLYDVSVQSTLGLTQDDVDALAQIPDVLAAEGSWTETAYTTVDGVNAAVSVRVWSDGGMNEPYLEEGRLPQSGNEVAVTPEFLDDTGLSIGDRITFSADTSSSESDDVSEDDSSDTNTDDISFDEDISVDSEQTSEQFIQQEYIIVGVVLDPLSVNAKQGTSSFRATGPKYSFFVTPEAVDPSVADVYSIVYLQVEGASELLGFSQAYEDKVAAVTKEAEAIKTEREEARTLAIKADAQSQVDEAERELYEQLEDAQDQIDDAQEQINDALAQIEEGREELRVQRENLVAAQQELDDGAKQLESARSDLDDLSAQLDSAASQLPGGQAELDAAREELASAQKQAEDGLAALLSAREQLAQAREKYEQQAAAWPAQREELAGKLSALQEPISNTEQEIDALEEEIARLEKIENPTDEQLEQLETAKNQLPEAKKTLENLRMQQSELQDAVDQGEQSLKEAGDKLTSWEEALDTNEEQLTVALEKMQTREKELNDWQSGLEWVAVGRKGVAQVRAQISTKQATLEAAQAEIDAAWPLIEDGEAELDEGTQEAAEGQAELDDQVAEFEQSKREALEKIEEARKEIDDIEKATWYVQDRGAISSYASIDSDAGSIEVIGTVFPAIFLTVAILVSLTTASRMVEEDRVLIGLYKALGYSRRVVMSKYIIYMLGASLVGGAVGAVLGFVALPSFLSTVFAVMYTLPTFSLFFDVPLCILAIGMFAVALPVATVITCRSELAEQPASLMRPKAPKAGSHILLERIRPLWKRLSFLNKVTARNLLRYKRRFAMTVFGVAGCTALMIVGFAISDSVNALSPNQYGDASRLGVYDYDLMAVANQADDLPELAEQFTEDTEVSNYIPVITDSLTLEYEGRKETVQLMVIPDGFELDDYIELKDMNGNSIDIVQATLGPDGIAGTNDDGVLVTNNASDVLKFSVGDEVQMQDSALREATAPVDGIVVNYLGNVVYMTQPTYEQLFGVTGESNALLAHLSGDSAEQIAFTDELEHNSLVRQVTGVERSVRDFESNFMLINYVVVLLVILAAGLSFVVLFTLATTNISERERELATIKVLGFRRKEVHTYVNKETIVLTLIGTLAGIPLGAFLSHMLTYVLVMPSMYFAVEIHPVSFVISCAFSLLFAFVVNLICNKSLDRVDMVSALKSPE</sequence>
<evidence type="ECO:0000256" key="5">
    <source>
        <dbReference type="ARBA" id="ARBA00023136"/>
    </source>
</evidence>
<evidence type="ECO:0000256" key="4">
    <source>
        <dbReference type="ARBA" id="ARBA00022989"/>
    </source>
</evidence>
<evidence type="ECO:0000256" key="2">
    <source>
        <dbReference type="ARBA" id="ARBA00022475"/>
    </source>
</evidence>
<name>A0A9D1HYA7_9ACTN</name>
<dbReference type="Gene3D" id="1.10.287.1490">
    <property type="match status" value="1"/>
</dbReference>
<accession>A0A9D1HYA7</accession>
<dbReference type="Proteomes" id="UP000824078">
    <property type="component" value="Unassembled WGS sequence"/>
</dbReference>
<evidence type="ECO:0000313" key="10">
    <source>
        <dbReference type="EMBL" id="HIU23530.1"/>
    </source>
</evidence>
<dbReference type="PANTHER" id="PTHR30287:SF1">
    <property type="entry name" value="INNER MEMBRANE PROTEIN"/>
    <property type="match status" value="1"/>
</dbReference>
<feature type="region of interest" description="Disordered" evidence="7">
    <location>
        <begin position="143"/>
        <end position="171"/>
    </location>
</feature>
<feature type="transmembrane region" description="Helical" evidence="8">
    <location>
        <begin position="709"/>
        <end position="731"/>
    </location>
</feature>
<feature type="coiled-coil region" evidence="6">
    <location>
        <begin position="555"/>
        <end position="635"/>
    </location>
</feature>
<protein>
    <submittedName>
        <fullName evidence="10">FtsX-like permease family protein</fullName>
    </submittedName>
</protein>
<feature type="domain" description="ABC3 transporter permease C-terminal" evidence="9">
    <location>
        <begin position="1079"/>
        <end position="1184"/>
    </location>
</feature>